<reference evidence="1" key="1">
    <citation type="submission" date="2021-02" db="EMBL/GenBank/DDBJ databases">
        <authorList>
            <person name="Dougan E. K."/>
            <person name="Rhodes N."/>
            <person name="Thang M."/>
            <person name="Chan C."/>
        </authorList>
    </citation>
    <scope>NUCLEOTIDE SEQUENCE</scope>
</reference>
<comment type="caution">
    <text evidence="1">The sequence shown here is derived from an EMBL/GenBank/DDBJ whole genome shotgun (WGS) entry which is preliminary data.</text>
</comment>
<organism evidence="1 2">
    <name type="scientific">Polarella glacialis</name>
    <name type="common">Dinoflagellate</name>
    <dbReference type="NCBI Taxonomy" id="89957"/>
    <lineage>
        <taxon>Eukaryota</taxon>
        <taxon>Sar</taxon>
        <taxon>Alveolata</taxon>
        <taxon>Dinophyceae</taxon>
        <taxon>Suessiales</taxon>
        <taxon>Suessiaceae</taxon>
        <taxon>Polarella</taxon>
    </lineage>
</organism>
<proteinExistence type="predicted"/>
<dbReference type="EMBL" id="CAJNNW010011660">
    <property type="protein sequence ID" value="CAE8653403.1"/>
    <property type="molecule type" value="Genomic_DNA"/>
</dbReference>
<dbReference type="Proteomes" id="UP000626109">
    <property type="component" value="Unassembled WGS sequence"/>
</dbReference>
<evidence type="ECO:0000313" key="2">
    <source>
        <dbReference type="Proteomes" id="UP000626109"/>
    </source>
</evidence>
<dbReference type="Gene3D" id="1.25.40.20">
    <property type="entry name" value="Ankyrin repeat-containing domain"/>
    <property type="match status" value="1"/>
</dbReference>
<gene>
    <name evidence="1" type="ORF">PGLA2088_LOCUS10382</name>
</gene>
<dbReference type="InterPro" id="IPR036770">
    <property type="entry name" value="Ankyrin_rpt-contain_sf"/>
</dbReference>
<accession>A0A813IP50</accession>
<dbReference type="AlphaFoldDB" id="A0A813IP50"/>
<sequence>MSHGCLHVGPRGGRCHAGAIYGRRCEAHHIVDVPSYAHADALNCAIRQGSLDMVLASNLVDFAGTISHWQFSEHAPLVLAASLGLSGIVRVLLEHQVIAGIDEALLAAVEFPETVLPLICAQGNDYQAQTAHKALCVAVSRRQSVAICELLRCRAPIEWTERRAASCGNLRIRTSALFQAASELDESIVQQLLKAGASIQDHFSTTDLESCTWESK</sequence>
<evidence type="ECO:0000313" key="1">
    <source>
        <dbReference type="EMBL" id="CAE8653403.1"/>
    </source>
</evidence>
<name>A0A813IP50_POLGL</name>
<protein>
    <submittedName>
        <fullName evidence="1">Uncharacterized protein</fullName>
    </submittedName>
</protein>
<dbReference type="SUPFAM" id="SSF48403">
    <property type="entry name" value="Ankyrin repeat"/>
    <property type="match status" value="1"/>
</dbReference>